<feature type="domain" description="Endonuclease/exonuclease/phosphatase" evidence="1">
    <location>
        <begin position="312"/>
        <end position="434"/>
    </location>
</feature>
<keyword evidence="3" id="KW-1185">Reference proteome</keyword>
<dbReference type="PANTHER" id="PTHR35218:SF9">
    <property type="entry name" value="ENDONUCLEASE_EXONUCLEASE_PHOSPHATASE DOMAIN-CONTAINING PROTEIN"/>
    <property type="match status" value="1"/>
</dbReference>
<accession>A0ABR0MPL9</accession>
<organism evidence="2 3">
    <name type="scientific">Gossypium arboreum</name>
    <name type="common">Tree cotton</name>
    <name type="synonym">Gossypium nanking</name>
    <dbReference type="NCBI Taxonomy" id="29729"/>
    <lineage>
        <taxon>Eukaryota</taxon>
        <taxon>Viridiplantae</taxon>
        <taxon>Streptophyta</taxon>
        <taxon>Embryophyta</taxon>
        <taxon>Tracheophyta</taxon>
        <taxon>Spermatophyta</taxon>
        <taxon>Magnoliopsida</taxon>
        <taxon>eudicotyledons</taxon>
        <taxon>Gunneridae</taxon>
        <taxon>Pentapetalae</taxon>
        <taxon>rosids</taxon>
        <taxon>malvids</taxon>
        <taxon>Malvales</taxon>
        <taxon>Malvaceae</taxon>
        <taxon>Malvoideae</taxon>
        <taxon>Gossypium</taxon>
    </lineage>
</organism>
<evidence type="ECO:0000313" key="2">
    <source>
        <dbReference type="EMBL" id="KAK5775936.1"/>
    </source>
</evidence>
<comment type="caution">
    <text evidence="2">The sequence shown here is derived from an EMBL/GenBank/DDBJ whole genome shotgun (WGS) entry which is preliminary data.</text>
</comment>
<dbReference type="PANTHER" id="PTHR35218">
    <property type="entry name" value="RNASE H DOMAIN-CONTAINING PROTEIN"/>
    <property type="match status" value="1"/>
</dbReference>
<dbReference type="Gene3D" id="3.60.10.10">
    <property type="entry name" value="Endonuclease/exonuclease/phosphatase"/>
    <property type="match status" value="1"/>
</dbReference>
<evidence type="ECO:0000313" key="3">
    <source>
        <dbReference type="Proteomes" id="UP001358586"/>
    </source>
</evidence>
<dbReference type="InterPro" id="IPR036691">
    <property type="entry name" value="Endo/exonu/phosph_ase_sf"/>
</dbReference>
<protein>
    <recommendedName>
        <fullName evidence="1">Endonuclease/exonuclease/phosphatase domain-containing protein</fullName>
    </recommendedName>
</protein>
<evidence type="ECO:0000259" key="1">
    <source>
        <dbReference type="Pfam" id="PF03372"/>
    </source>
</evidence>
<dbReference type="Pfam" id="PF03372">
    <property type="entry name" value="Exo_endo_phos"/>
    <property type="match status" value="1"/>
</dbReference>
<name>A0ABR0MPL9_GOSAR</name>
<gene>
    <name evidence="2" type="ORF">PVK06_043892</name>
</gene>
<dbReference type="Proteomes" id="UP001358586">
    <property type="component" value="Chromosome 12"/>
</dbReference>
<proteinExistence type="predicted"/>
<dbReference type="EMBL" id="JARKNE010000012">
    <property type="protein sequence ID" value="KAK5775936.1"/>
    <property type="molecule type" value="Genomic_DNA"/>
</dbReference>
<sequence length="464" mass="50897">MQILLKKIKQIPLTRTEHDDFQLWGEPSGIFSIRSAYKLLQQTTLDPSVVLLKKTVSTFSGSALQQRKYGEIYSVLGCLIATVKAYGSGLPGFSTRGQVNSVVVSAVGYGLSGQVDQRTCPVIYFDAAFDQQSFRSATGLIVQAMDGEILAYKSVLHVDVASPFAAEALAGLEMTRRDFKRAVVAVDWPGGNYGQRTKEKKGKEIVGQSSCIGLKDKASGLVYLEVEQGKAGQGRTHGDLILENNMGFNSDGSQPISTGKLILNDSGHLDHIVQSGLTLISQNKNSSLHINPTFEGPIESEGCTSLKFIRVFHEYNQEHKPDLISLIETRVSRGKADLIIAKLGFHYSQLVEAVGFSGGIWIGWKESVGVKVLKNHLQFVLVRITGTSFRQPLLVTFVYASPNQNKRRILWEALQKTILMDGSPWMAIGDFNAIISPSEKKGAGLWGKCTLFLVSLWIPHCCKT</sequence>
<dbReference type="SUPFAM" id="SSF56219">
    <property type="entry name" value="DNase I-like"/>
    <property type="match status" value="1"/>
</dbReference>
<reference evidence="2 3" key="1">
    <citation type="submission" date="2023-03" db="EMBL/GenBank/DDBJ databases">
        <title>WGS of Gossypium arboreum.</title>
        <authorList>
            <person name="Yu D."/>
        </authorList>
    </citation>
    <scope>NUCLEOTIDE SEQUENCE [LARGE SCALE GENOMIC DNA]</scope>
    <source>
        <tissue evidence="2">Leaf</tissue>
    </source>
</reference>
<dbReference type="InterPro" id="IPR005135">
    <property type="entry name" value="Endo/exonuclease/phosphatase"/>
</dbReference>